<evidence type="ECO:0000313" key="1">
    <source>
        <dbReference type="EMBL" id="OWK08354.1"/>
    </source>
</evidence>
<comment type="caution">
    <text evidence="1">The sequence shown here is derived from an EMBL/GenBank/DDBJ whole genome shotgun (WGS) entry which is preliminary data.</text>
</comment>
<evidence type="ECO:0000313" key="2">
    <source>
        <dbReference type="Proteomes" id="UP000242450"/>
    </source>
</evidence>
<reference evidence="1 2" key="1">
    <citation type="journal article" date="2018" name="Mol. Genet. Genomics">
        <title>The red deer Cervus elaphus genome CerEla1.0: sequencing, annotating, genes, and chromosomes.</title>
        <authorList>
            <person name="Bana N.A."/>
            <person name="Nyiri A."/>
            <person name="Nagy J."/>
            <person name="Frank K."/>
            <person name="Nagy T."/>
            <person name="Steger V."/>
            <person name="Schiller M."/>
            <person name="Lakatos P."/>
            <person name="Sugar L."/>
            <person name="Horn P."/>
            <person name="Barta E."/>
            <person name="Orosz L."/>
        </authorList>
    </citation>
    <scope>NUCLEOTIDE SEQUENCE [LARGE SCALE GENOMIC DNA]</scope>
    <source>
        <strain evidence="1">Hungarian</strain>
    </source>
</reference>
<name>A0A212CR84_CEREH</name>
<dbReference type="AlphaFoldDB" id="A0A212CR84"/>
<proteinExistence type="predicted"/>
<gene>
    <name evidence="1" type="ORF">Celaphus_00011246</name>
</gene>
<dbReference type="EMBL" id="MKHE01000014">
    <property type="protein sequence ID" value="OWK08354.1"/>
    <property type="molecule type" value="Genomic_DNA"/>
</dbReference>
<protein>
    <submittedName>
        <fullName evidence="1">Uncharacterized protein</fullName>
    </submittedName>
</protein>
<sequence length="26" mass="3191">MNILQLQRRNMATMWNSFQIRQLLAL</sequence>
<dbReference type="Proteomes" id="UP000242450">
    <property type="component" value="Chromosome 14"/>
</dbReference>
<accession>A0A212CR84</accession>
<keyword evidence="2" id="KW-1185">Reference proteome</keyword>
<organism evidence="1 2">
    <name type="scientific">Cervus elaphus hippelaphus</name>
    <name type="common">European red deer</name>
    <dbReference type="NCBI Taxonomy" id="46360"/>
    <lineage>
        <taxon>Eukaryota</taxon>
        <taxon>Metazoa</taxon>
        <taxon>Chordata</taxon>
        <taxon>Craniata</taxon>
        <taxon>Vertebrata</taxon>
        <taxon>Euteleostomi</taxon>
        <taxon>Mammalia</taxon>
        <taxon>Eutheria</taxon>
        <taxon>Laurasiatheria</taxon>
        <taxon>Artiodactyla</taxon>
        <taxon>Ruminantia</taxon>
        <taxon>Pecora</taxon>
        <taxon>Cervidae</taxon>
        <taxon>Cervinae</taxon>
        <taxon>Cervus</taxon>
    </lineage>
</organism>